<name>F5XRC7_MICPN</name>
<dbReference type="eggNOG" id="COG1819">
    <property type="taxonomic scope" value="Bacteria"/>
</dbReference>
<evidence type="ECO:0000313" key="4">
    <source>
        <dbReference type="EMBL" id="BAK34617.1"/>
    </source>
</evidence>
<dbReference type="PANTHER" id="PTHR48043:SF145">
    <property type="entry name" value="FI06409P-RELATED"/>
    <property type="match status" value="1"/>
</dbReference>
<dbReference type="RefSeq" id="WP_013862500.1">
    <property type="nucleotide sequence ID" value="NC_015635.1"/>
</dbReference>
<feature type="domain" description="Erythromycin biosynthesis protein CIII-like C-terminal" evidence="3">
    <location>
        <begin position="11"/>
        <end position="135"/>
    </location>
</feature>
<dbReference type="SUPFAM" id="SSF53756">
    <property type="entry name" value="UDP-Glycosyltransferase/glycogen phosphorylase"/>
    <property type="match status" value="1"/>
</dbReference>
<accession>F5XRC7</accession>
<sequence length="144" mass="15229">MTVVATLGRADRRQIGSLRQVPWNTVVTDFVPYADLMPHVAVFVTNGGYGGVQEALAHGVPMVVAGDTQDKVEGSARIAWSGVGVNLRTGHPTPAAIGRGVRKVLADERYRRASRAIAQQIAAAPGTAAFVADLECIAAERRPN</sequence>
<proteinExistence type="predicted"/>
<keyword evidence="1" id="KW-0328">Glycosyltransferase</keyword>
<evidence type="ECO:0000256" key="1">
    <source>
        <dbReference type="ARBA" id="ARBA00022676"/>
    </source>
</evidence>
<keyword evidence="5" id="KW-1185">Reference proteome</keyword>
<dbReference type="EMBL" id="AP012204">
    <property type="protein sequence ID" value="BAK34617.1"/>
    <property type="molecule type" value="Genomic_DNA"/>
</dbReference>
<dbReference type="Gene3D" id="3.40.50.2000">
    <property type="entry name" value="Glycogen Phosphorylase B"/>
    <property type="match status" value="1"/>
</dbReference>
<dbReference type="HOGENOM" id="CLU_1695331_0_0_11"/>
<dbReference type="Proteomes" id="UP000007947">
    <property type="component" value="Chromosome"/>
</dbReference>
<dbReference type="KEGG" id="mph:MLP_16030"/>
<keyword evidence="2" id="KW-0808">Transferase</keyword>
<dbReference type="GO" id="GO:0016757">
    <property type="term" value="F:glycosyltransferase activity"/>
    <property type="evidence" value="ECO:0007669"/>
    <property type="project" value="UniProtKB-KW"/>
</dbReference>
<dbReference type="STRING" id="1032480.MLP_16030"/>
<protein>
    <recommendedName>
        <fullName evidence="3">Erythromycin biosynthesis protein CIII-like C-terminal domain-containing protein</fullName>
    </recommendedName>
</protein>
<reference evidence="4 5" key="1">
    <citation type="submission" date="2011-05" db="EMBL/GenBank/DDBJ databases">
        <title>Whole genome sequence of Microlunatus phosphovorus NM-1.</title>
        <authorList>
            <person name="Hosoyama A."/>
            <person name="Sasaki K."/>
            <person name="Harada T."/>
            <person name="Igarashi R."/>
            <person name="Kawakoshi A."/>
            <person name="Sasagawa M."/>
            <person name="Fukada J."/>
            <person name="Nakamura S."/>
            <person name="Katano Y."/>
            <person name="Hanada S."/>
            <person name="Kamagata Y."/>
            <person name="Nakamura N."/>
            <person name="Yamazaki S."/>
            <person name="Fujita N."/>
        </authorList>
    </citation>
    <scope>NUCLEOTIDE SEQUENCE [LARGE SCALE GENOMIC DNA]</scope>
    <source>
        <strain evidence="5">ATCC 700054 / DSM 10555 / JCM 9379 / NBRC 101784 / NCIMB 13414 / VKM Ac-1990 / NM-1</strain>
    </source>
</reference>
<dbReference type="InterPro" id="IPR050271">
    <property type="entry name" value="UDP-glycosyltransferase"/>
</dbReference>
<dbReference type="InterPro" id="IPR010610">
    <property type="entry name" value="EryCIII-like_C"/>
</dbReference>
<dbReference type="OrthoDB" id="6620093at2"/>
<evidence type="ECO:0000259" key="3">
    <source>
        <dbReference type="Pfam" id="PF06722"/>
    </source>
</evidence>
<evidence type="ECO:0000313" key="5">
    <source>
        <dbReference type="Proteomes" id="UP000007947"/>
    </source>
</evidence>
<evidence type="ECO:0000256" key="2">
    <source>
        <dbReference type="ARBA" id="ARBA00022679"/>
    </source>
</evidence>
<dbReference type="PANTHER" id="PTHR48043">
    <property type="entry name" value="EG:EG0003.4 PROTEIN-RELATED"/>
    <property type="match status" value="1"/>
</dbReference>
<dbReference type="AlphaFoldDB" id="F5XRC7"/>
<organism evidence="4 5">
    <name type="scientific">Microlunatus phosphovorus (strain ATCC 700054 / DSM 10555 / JCM 9379 / NBRC 101784 / NCIMB 13414 / VKM Ac-1990 / NM-1)</name>
    <dbReference type="NCBI Taxonomy" id="1032480"/>
    <lineage>
        <taxon>Bacteria</taxon>
        <taxon>Bacillati</taxon>
        <taxon>Actinomycetota</taxon>
        <taxon>Actinomycetes</taxon>
        <taxon>Propionibacteriales</taxon>
        <taxon>Propionibacteriaceae</taxon>
        <taxon>Microlunatus</taxon>
    </lineage>
</organism>
<gene>
    <name evidence="4" type="ordered locus">MLP_16030</name>
</gene>
<dbReference type="Pfam" id="PF06722">
    <property type="entry name" value="EryCIII-like_C"/>
    <property type="match status" value="1"/>
</dbReference>